<dbReference type="Pfam" id="PF04366">
    <property type="entry name" value="Ysc84"/>
    <property type="match status" value="1"/>
</dbReference>
<dbReference type="InterPro" id="IPR007461">
    <property type="entry name" value="Ysc84_actin-binding"/>
</dbReference>
<evidence type="ECO:0000313" key="3">
    <source>
        <dbReference type="Proteomes" id="UP000622890"/>
    </source>
</evidence>
<dbReference type="InterPro" id="IPR051702">
    <property type="entry name" value="SH3_domain_YSC84-like"/>
</dbReference>
<comment type="caution">
    <text evidence="2">The sequence shown here is derived from an EMBL/GenBank/DDBJ whole genome shotgun (WGS) entry which is preliminary data.</text>
</comment>
<dbReference type="EMBL" id="JAEPBG010000008">
    <property type="protein sequence ID" value="MBK4736763.1"/>
    <property type="molecule type" value="Genomic_DNA"/>
</dbReference>
<dbReference type="Proteomes" id="UP000622890">
    <property type="component" value="Unassembled WGS sequence"/>
</dbReference>
<keyword evidence="3" id="KW-1185">Reference proteome</keyword>
<dbReference type="CDD" id="cd11524">
    <property type="entry name" value="SYLF"/>
    <property type="match status" value="1"/>
</dbReference>
<gene>
    <name evidence="2" type="ORF">JJB74_19220</name>
</gene>
<proteinExistence type="predicted"/>
<protein>
    <submittedName>
        <fullName evidence="2">Lipid-binding SYLF domain-containing protein</fullName>
    </submittedName>
</protein>
<dbReference type="PANTHER" id="PTHR15629">
    <property type="entry name" value="SH3YL1 PROTEIN"/>
    <property type="match status" value="1"/>
</dbReference>
<organism evidence="2 3">
    <name type="scientific">Noviherbaspirillum pedocola</name>
    <dbReference type="NCBI Taxonomy" id="2801341"/>
    <lineage>
        <taxon>Bacteria</taxon>
        <taxon>Pseudomonadati</taxon>
        <taxon>Pseudomonadota</taxon>
        <taxon>Betaproteobacteria</taxon>
        <taxon>Burkholderiales</taxon>
        <taxon>Oxalobacteraceae</taxon>
        <taxon>Noviherbaspirillum</taxon>
    </lineage>
</organism>
<feature type="domain" description="Ysc84 actin-binding" evidence="1">
    <location>
        <begin position="114"/>
        <end position="226"/>
    </location>
</feature>
<accession>A0A934T2H7</accession>
<name>A0A934T2H7_9BURK</name>
<dbReference type="GO" id="GO:0035091">
    <property type="term" value="F:phosphatidylinositol binding"/>
    <property type="evidence" value="ECO:0007669"/>
    <property type="project" value="TreeGrafter"/>
</dbReference>
<evidence type="ECO:0000313" key="2">
    <source>
        <dbReference type="EMBL" id="MBK4736763.1"/>
    </source>
</evidence>
<dbReference type="PANTHER" id="PTHR15629:SF2">
    <property type="entry name" value="SH3 DOMAIN-CONTAINING YSC84-LIKE PROTEIN 1"/>
    <property type="match status" value="1"/>
</dbReference>
<dbReference type="RefSeq" id="WP_200594488.1">
    <property type="nucleotide sequence ID" value="NZ_JAEPBG010000008.1"/>
</dbReference>
<dbReference type="AlphaFoldDB" id="A0A934T2H7"/>
<reference evidence="2" key="1">
    <citation type="submission" date="2021-01" db="EMBL/GenBank/DDBJ databases">
        <title>Genome sequence of strain Noviherbaspirillum sp. DKR-6.</title>
        <authorList>
            <person name="Chaudhary D.K."/>
        </authorList>
    </citation>
    <scope>NUCLEOTIDE SEQUENCE</scope>
    <source>
        <strain evidence="2">DKR-6</strain>
    </source>
</reference>
<sequence length="231" mass="23846">MLNKKMRSGFAVVPLALSLSVVPIAFTVLGGCASPQSSGDAQQTMREAETTLSNFQRDPDMVWLQQNIGHAKAVLISPRIFQAGFVIGGSGGNLLVIARDGSRWYGPAFYKIGSGSIGLQAGAEAAEMVGLVMTDKGMDSLLSTSFKLGGDVSIAAGPVGAGTGAPIPADMVVYTRAKGLYGGLNLNGTVISADDLGNRAFYGTPAKPVDILVKHTVTSERGAPLTGMVSR</sequence>
<evidence type="ECO:0000259" key="1">
    <source>
        <dbReference type="Pfam" id="PF04366"/>
    </source>
</evidence>
<dbReference type="PROSITE" id="PS51257">
    <property type="entry name" value="PROKAR_LIPOPROTEIN"/>
    <property type="match status" value="1"/>
</dbReference>